<dbReference type="AlphaFoldDB" id="A0A7C0Y7N1"/>
<dbReference type="InterPro" id="IPR043128">
    <property type="entry name" value="Rev_trsase/Diguanyl_cyclase"/>
</dbReference>
<dbReference type="NCBIfam" id="TIGR02578">
    <property type="entry name" value="cas_TM1811_Csm1"/>
    <property type="match status" value="1"/>
</dbReference>
<comment type="caution">
    <text evidence="13">The sequence shown here is derived from an EMBL/GenBank/DDBJ whole genome shotgun (WGS) entry which is preliminary data.</text>
</comment>
<dbReference type="Pfam" id="PF22335">
    <property type="entry name" value="Cas10-Cmr2_palm2"/>
    <property type="match status" value="1"/>
</dbReference>
<dbReference type="EMBL" id="DRBS01000252">
    <property type="protein sequence ID" value="HDD44530.1"/>
    <property type="molecule type" value="Genomic_DNA"/>
</dbReference>
<evidence type="ECO:0000256" key="11">
    <source>
        <dbReference type="ARBA" id="ARBA00032922"/>
    </source>
</evidence>
<dbReference type="InterPro" id="IPR054767">
    <property type="entry name" value="Cas10-Cmr2_palm2"/>
</dbReference>
<evidence type="ECO:0000259" key="12">
    <source>
        <dbReference type="PROSITE" id="PS50887"/>
    </source>
</evidence>
<evidence type="ECO:0000256" key="6">
    <source>
        <dbReference type="ARBA" id="ARBA00022759"/>
    </source>
</evidence>
<keyword evidence="3" id="KW-0808">Transferase</keyword>
<evidence type="ECO:0000256" key="10">
    <source>
        <dbReference type="ARBA" id="ARBA00023118"/>
    </source>
</evidence>
<comment type="similarity">
    <text evidence="1">Belongs to the CRISPR-associated Cas10/Csm1 family.</text>
</comment>
<dbReference type="Gene3D" id="3.30.70.270">
    <property type="match status" value="1"/>
</dbReference>
<dbReference type="InterPro" id="IPR041062">
    <property type="entry name" value="Csm1_B"/>
</dbReference>
<evidence type="ECO:0000256" key="2">
    <source>
        <dbReference type="ARBA" id="ARBA00014333"/>
    </source>
</evidence>
<name>A0A7C0Y7N1_DESA2</name>
<dbReference type="InterPro" id="IPR052117">
    <property type="entry name" value="Cas10/Csm1_subtype-III-A"/>
</dbReference>
<proteinExistence type="inferred from homology"/>
<sequence length="871" mass="101133">MDDNIKIYEIALGGLLHDIGKLMQRAGLEKDYPEIKNNYGLFCPPNGYFHAAHTAYFIDHFIPDGLFPDNKAELYNAARHHISVQGDIYKDADCLSSCMDRYEDEASSEGYKDVCLHSIFDCIELQFLIKEKENDKFHSRWVYKLASESKRGLSALYPSVPKDNKEYAGEEAYKKLWRLFSKEVEQIKYIKNPYCYFNGLYWLIKKYTSYIPSATNVFSDIPLFDHLKTTAAIASALYIVKQSPENVKDGEFILYGGDISGIQNYIFKISRVQGIGHIAKRLRGRSFYIMMLSELLARYMVNRIGFTQANINFCGGGNFEILLPNTPEVEKFLNKEFEPNVNEWLLKQFHGELSFVSAYVKIKKRDFCDSYAEKRDELADKLEIAKRRKFYSKITDRDVWQEQTRNDYQKDICHSCNLNVVKKGKQFCELCLQDEKLGRILPKSHYIVFSQNEISNDSIEFGHFGYVTLFQKDNARFFDSIFNSNQKSIFVYGLKEEHSVIKTIYRLSQTIPMTLEEMELETEEDEEGNKIVHPGQVLSFSTLAHMSLGDKKIGILKMDVDNLGLIFSLGLGDVGSGKLRSISRLAGLSRQISSFFSLHLEGICERVFKEWKADPENTWKYREKISNIFYVLFAGGDDLVIIGPWEQIIKLSFEIQKAFRRFTCHNPNITLSAGIYICRPKYPINHAINKVEKALEQSKKKGKNRITVMGETFVWDIEAEESKINQPHLKKYYKDFVNNECETEEISLKDANEKTKIPALTFSEAMVFADGLDRFLKDKKLSHNFIRRIIEAKKRYFLKDYNSKKDRIEESHNLMFLPFLVYNIERNLKPEAKKHIKSKLITSGNATKYIRQALFTGKYVLMKNRYKQEGK</sequence>
<dbReference type="GO" id="GO:0004527">
    <property type="term" value="F:exonuclease activity"/>
    <property type="evidence" value="ECO:0007669"/>
    <property type="project" value="UniProtKB-KW"/>
</dbReference>
<feature type="domain" description="GGDEF" evidence="12">
    <location>
        <begin position="551"/>
        <end position="711"/>
    </location>
</feature>
<evidence type="ECO:0000256" key="1">
    <source>
        <dbReference type="ARBA" id="ARBA00005700"/>
    </source>
</evidence>
<dbReference type="InterPro" id="IPR000160">
    <property type="entry name" value="GGDEF_dom"/>
</dbReference>
<dbReference type="PANTHER" id="PTHR36528">
    <property type="entry name" value="CRISPR SYSTEM SINGLE-STRAND-SPECIFIC DEOXYRIBONUCLEASE CAS10/CSM1 (SUBTYPE III-A)"/>
    <property type="match status" value="1"/>
</dbReference>
<evidence type="ECO:0000256" key="3">
    <source>
        <dbReference type="ARBA" id="ARBA00022679"/>
    </source>
</evidence>
<evidence type="ECO:0000313" key="13">
    <source>
        <dbReference type="EMBL" id="HDD44530.1"/>
    </source>
</evidence>
<evidence type="ECO:0000256" key="5">
    <source>
        <dbReference type="ARBA" id="ARBA00022741"/>
    </source>
</evidence>
<keyword evidence="8" id="KW-0269">Exonuclease</keyword>
<dbReference type="GO" id="GO:0004519">
    <property type="term" value="F:endonuclease activity"/>
    <property type="evidence" value="ECO:0007669"/>
    <property type="project" value="UniProtKB-KW"/>
</dbReference>
<gene>
    <name evidence="13" type="primary">cas10</name>
    <name evidence="13" type="ORF">ENG63_06705</name>
</gene>
<keyword evidence="10" id="KW-0051">Antiviral defense</keyword>
<dbReference type="GO" id="GO:0005524">
    <property type="term" value="F:ATP binding"/>
    <property type="evidence" value="ECO:0007669"/>
    <property type="project" value="UniProtKB-KW"/>
</dbReference>
<dbReference type="PANTHER" id="PTHR36528:SF1">
    <property type="entry name" value="CRISPR SYSTEM SINGLE-STRAND-SPECIFIC DEOXYRIBONUCLEASE CAS10_CSM1 (SUBTYPE III-A)"/>
    <property type="match status" value="1"/>
</dbReference>
<keyword evidence="9" id="KW-0067">ATP-binding</keyword>
<evidence type="ECO:0000256" key="8">
    <source>
        <dbReference type="ARBA" id="ARBA00022839"/>
    </source>
</evidence>
<dbReference type="Pfam" id="PF18211">
    <property type="entry name" value="Csm1_B"/>
    <property type="match status" value="1"/>
</dbReference>
<protein>
    <recommendedName>
        <fullName evidence="2">CRISPR system single-strand-specific deoxyribonuclease Cas10/Csm1 (subtype III-A)</fullName>
    </recommendedName>
    <alternativeName>
        <fullName evidence="11">Cyclic oligoadenylate synthase</fullName>
    </alternativeName>
</protein>
<evidence type="ECO:0000256" key="7">
    <source>
        <dbReference type="ARBA" id="ARBA00022801"/>
    </source>
</evidence>
<accession>A0A7C0Y7N1</accession>
<dbReference type="GO" id="GO:0016740">
    <property type="term" value="F:transferase activity"/>
    <property type="evidence" value="ECO:0007669"/>
    <property type="project" value="UniProtKB-KW"/>
</dbReference>
<evidence type="ECO:0000256" key="4">
    <source>
        <dbReference type="ARBA" id="ARBA00022722"/>
    </source>
</evidence>
<keyword evidence="7" id="KW-0378">Hydrolase</keyword>
<organism evidence="13">
    <name type="scientific">Desulfofervidus auxilii</name>
    <dbReference type="NCBI Taxonomy" id="1621989"/>
    <lineage>
        <taxon>Bacteria</taxon>
        <taxon>Pseudomonadati</taxon>
        <taxon>Thermodesulfobacteriota</taxon>
        <taxon>Candidatus Desulfofervidia</taxon>
        <taxon>Candidatus Desulfofervidales</taxon>
        <taxon>Candidatus Desulfofervidaceae</taxon>
        <taxon>Candidatus Desulfofervidus</taxon>
    </lineage>
</organism>
<keyword evidence="4" id="KW-0540">Nuclease</keyword>
<dbReference type="Proteomes" id="UP000886289">
    <property type="component" value="Unassembled WGS sequence"/>
</dbReference>
<keyword evidence="5" id="KW-0547">Nucleotide-binding</keyword>
<reference evidence="13" key="1">
    <citation type="journal article" date="2020" name="mSystems">
        <title>Genome- and Community-Level Interaction Insights into Carbon Utilization and Element Cycling Functions of Hydrothermarchaeota in Hydrothermal Sediment.</title>
        <authorList>
            <person name="Zhou Z."/>
            <person name="Liu Y."/>
            <person name="Xu W."/>
            <person name="Pan J."/>
            <person name="Luo Z.H."/>
            <person name="Li M."/>
        </authorList>
    </citation>
    <scope>NUCLEOTIDE SEQUENCE [LARGE SCALE GENOMIC DNA]</scope>
    <source>
        <strain evidence="13">HyVt-233</strain>
    </source>
</reference>
<dbReference type="GO" id="GO:0051607">
    <property type="term" value="P:defense response to virus"/>
    <property type="evidence" value="ECO:0007669"/>
    <property type="project" value="UniProtKB-KW"/>
</dbReference>
<keyword evidence="6" id="KW-0255">Endonuclease</keyword>
<dbReference type="InterPro" id="IPR013408">
    <property type="entry name" value="Cas10/Csm1"/>
</dbReference>
<dbReference type="PROSITE" id="PS50887">
    <property type="entry name" value="GGDEF"/>
    <property type="match status" value="1"/>
</dbReference>
<evidence type="ECO:0000256" key="9">
    <source>
        <dbReference type="ARBA" id="ARBA00022840"/>
    </source>
</evidence>